<keyword evidence="4" id="KW-1185">Reference proteome</keyword>
<evidence type="ECO:0000313" key="3">
    <source>
        <dbReference type="EMBL" id="MQM01903.1"/>
    </source>
</evidence>
<keyword evidence="2" id="KW-0732">Signal</keyword>
<feature type="chain" id="PRO_5032784781" description="Secreted protein" evidence="2">
    <location>
        <begin position="17"/>
        <end position="76"/>
    </location>
</feature>
<dbReference type="Proteomes" id="UP000652761">
    <property type="component" value="Unassembled WGS sequence"/>
</dbReference>
<dbReference type="AlphaFoldDB" id="A0A843VS19"/>
<reference evidence="3" key="1">
    <citation type="submission" date="2017-07" db="EMBL/GenBank/DDBJ databases">
        <title>Taro Niue Genome Assembly and Annotation.</title>
        <authorList>
            <person name="Atibalentja N."/>
            <person name="Keating K."/>
            <person name="Fields C.J."/>
        </authorList>
    </citation>
    <scope>NUCLEOTIDE SEQUENCE</scope>
    <source>
        <strain evidence="3">Niue_2</strain>
        <tissue evidence="3">Leaf</tissue>
    </source>
</reference>
<feature type="signal peptide" evidence="2">
    <location>
        <begin position="1"/>
        <end position="16"/>
    </location>
</feature>
<evidence type="ECO:0000256" key="1">
    <source>
        <dbReference type="SAM" id="MobiDB-lite"/>
    </source>
</evidence>
<protein>
    <recommendedName>
        <fullName evidence="5">Secreted protein</fullName>
    </recommendedName>
</protein>
<gene>
    <name evidence="3" type="ORF">Taro_034663</name>
</gene>
<dbReference type="EMBL" id="NMUH01002754">
    <property type="protein sequence ID" value="MQM01903.1"/>
    <property type="molecule type" value="Genomic_DNA"/>
</dbReference>
<comment type="caution">
    <text evidence="3">The sequence shown here is derived from an EMBL/GenBank/DDBJ whole genome shotgun (WGS) entry which is preliminary data.</text>
</comment>
<name>A0A843VS19_COLES</name>
<proteinExistence type="predicted"/>
<sequence length="76" mass="8849">MGLTFFLSLSPSFLHAFLSIQIRFYEELSPSGRPEEGKEVSLIISRTKRERDRGGRRDKRHVSHDDRVISCWGSNR</sequence>
<evidence type="ECO:0008006" key="5">
    <source>
        <dbReference type="Google" id="ProtNLM"/>
    </source>
</evidence>
<evidence type="ECO:0000313" key="4">
    <source>
        <dbReference type="Proteomes" id="UP000652761"/>
    </source>
</evidence>
<organism evidence="3 4">
    <name type="scientific">Colocasia esculenta</name>
    <name type="common">Wild taro</name>
    <name type="synonym">Arum esculentum</name>
    <dbReference type="NCBI Taxonomy" id="4460"/>
    <lineage>
        <taxon>Eukaryota</taxon>
        <taxon>Viridiplantae</taxon>
        <taxon>Streptophyta</taxon>
        <taxon>Embryophyta</taxon>
        <taxon>Tracheophyta</taxon>
        <taxon>Spermatophyta</taxon>
        <taxon>Magnoliopsida</taxon>
        <taxon>Liliopsida</taxon>
        <taxon>Araceae</taxon>
        <taxon>Aroideae</taxon>
        <taxon>Colocasieae</taxon>
        <taxon>Colocasia</taxon>
    </lineage>
</organism>
<accession>A0A843VS19</accession>
<feature type="region of interest" description="Disordered" evidence="1">
    <location>
        <begin position="30"/>
        <end position="63"/>
    </location>
</feature>
<evidence type="ECO:0000256" key="2">
    <source>
        <dbReference type="SAM" id="SignalP"/>
    </source>
</evidence>